<evidence type="ECO:0000256" key="8">
    <source>
        <dbReference type="PROSITE-ProRule" id="PRU00169"/>
    </source>
</evidence>
<feature type="domain" description="HTH araC/xylS-type" evidence="9">
    <location>
        <begin position="429"/>
        <end position="527"/>
    </location>
</feature>
<dbReference type="PROSITE" id="PS50110">
    <property type="entry name" value="RESPONSE_REGULATORY"/>
    <property type="match status" value="1"/>
</dbReference>
<keyword evidence="2" id="KW-0963">Cytoplasm</keyword>
<dbReference type="SMART" id="SM00448">
    <property type="entry name" value="REC"/>
    <property type="match status" value="1"/>
</dbReference>
<evidence type="ECO:0000256" key="6">
    <source>
        <dbReference type="ARBA" id="ARBA00023125"/>
    </source>
</evidence>
<dbReference type="InterPro" id="IPR051552">
    <property type="entry name" value="HptR"/>
</dbReference>
<evidence type="ECO:0000313" key="11">
    <source>
        <dbReference type="EMBL" id="AZS17324.1"/>
    </source>
</evidence>
<dbReference type="PROSITE" id="PS01124">
    <property type="entry name" value="HTH_ARAC_FAMILY_2"/>
    <property type="match status" value="1"/>
</dbReference>
<keyword evidence="7" id="KW-0804">Transcription</keyword>
<dbReference type="SMART" id="SM00342">
    <property type="entry name" value="HTH_ARAC"/>
    <property type="match status" value="1"/>
</dbReference>
<sequence length="538" mass="62707">MFKALIVDDEIYAVMGIRSGVNWERLQVSEVYEAYNMRDALKVFEQTSIDVMICDIEMPKGTGIELLEKVNEISPETETIFLTAHSAFNFMKRAIQLDGFDYLLKPIEFDVLQDTINRALESILQERELHRLREQYKPYYEMWRRQKPLITDKFWNDLFTGRIVCSPNNIAGILEKHQLSGLEQFVFLPVLVSVESWLREFTTRDEEIIEYAIRKGAAEVLLMSGRGEVIQTKQGVNIVIMMGDQEEMNDPSGLHVRCEKYIQSCLEYFDCNISCYIGRNVSLYEIADICKQLLEIEYNNVNRSNQVYMLASHCTPSIQSMIPRISTWTILLEQGKLEELQEEIRIRVSEMAQFQRLSMAELEAFRNEFMQMAHYVLHKNGLNAIELLKGRDGLLLNDQPRSLPQLEEEALQVAGIIHNELHQNHSVIRRIQYYITEHLSEPITREQLASYVHLNPAYLSRLFKREIGESITDYILNTRMSLAKDLITTSTLPISDIAKTLGYYNFSYFSKMFRKVYDVSPQQLRQQPPDGQREREAL</sequence>
<dbReference type="InterPro" id="IPR009057">
    <property type="entry name" value="Homeodomain-like_sf"/>
</dbReference>
<dbReference type="OrthoDB" id="1974963at2"/>
<dbReference type="Proteomes" id="UP000270678">
    <property type="component" value="Chromosome"/>
</dbReference>
<protein>
    <submittedName>
        <fullName evidence="11">Response regulator</fullName>
    </submittedName>
</protein>
<dbReference type="GO" id="GO:0043565">
    <property type="term" value="F:sequence-specific DNA binding"/>
    <property type="evidence" value="ECO:0007669"/>
    <property type="project" value="InterPro"/>
</dbReference>
<evidence type="ECO:0000259" key="9">
    <source>
        <dbReference type="PROSITE" id="PS01124"/>
    </source>
</evidence>
<keyword evidence="4" id="KW-0902">Two-component regulatory system</keyword>
<dbReference type="RefSeq" id="WP_127002782.1">
    <property type="nucleotide sequence ID" value="NZ_CP034346.1"/>
</dbReference>
<dbReference type="GO" id="GO:0003700">
    <property type="term" value="F:DNA-binding transcription factor activity"/>
    <property type="evidence" value="ECO:0007669"/>
    <property type="project" value="InterPro"/>
</dbReference>
<gene>
    <name evidence="11" type="ORF">EI981_24755</name>
</gene>
<dbReference type="SUPFAM" id="SSF52172">
    <property type="entry name" value="CheY-like"/>
    <property type="match status" value="1"/>
</dbReference>
<feature type="domain" description="Response regulatory" evidence="10">
    <location>
        <begin position="3"/>
        <end position="120"/>
    </location>
</feature>
<organism evidence="11 12">
    <name type="scientific">Paenibacillus lutimineralis</name>
    <dbReference type="NCBI Taxonomy" id="2707005"/>
    <lineage>
        <taxon>Bacteria</taxon>
        <taxon>Bacillati</taxon>
        <taxon>Bacillota</taxon>
        <taxon>Bacilli</taxon>
        <taxon>Bacillales</taxon>
        <taxon>Paenibacillaceae</taxon>
        <taxon>Paenibacillus</taxon>
    </lineage>
</organism>
<dbReference type="GO" id="GO:0000160">
    <property type="term" value="P:phosphorelay signal transduction system"/>
    <property type="evidence" value="ECO:0007669"/>
    <property type="project" value="UniProtKB-KW"/>
</dbReference>
<evidence type="ECO:0000313" key="12">
    <source>
        <dbReference type="Proteomes" id="UP000270678"/>
    </source>
</evidence>
<evidence type="ECO:0000259" key="10">
    <source>
        <dbReference type="PROSITE" id="PS50110"/>
    </source>
</evidence>
<keyword evidence="6" id="KW-0238">DNA-binding</keyword>
<keyword evidence="3 8" id="KW-0597">Phosphoprotein</keyword>
<dbReference type="Pfam" id="PF00072">
    <property type="entry name" value="Response_reg"/>
    <property type="match status" value="1"/>
</dbReference>
<keyword evidence="5" id="KW-0805">Transcription regulation</keyword>
<dbReference type="Gene3D" id="1.10.10.60">
    <property type="entry name" value="Homeodomain-like"/>
    <property type="match status" value="2"/>
</dbReference>
<proteinExistence type="predicted"/>
<evidence type="ECO:0000256" key="5">
    <source>
        <dbReference type="ARBA" id="ARBA00023015"/>
    </source>
</evidence>
<evidence type="ECO:0000256" key="7">
    <source>
        <dbReference type="ARBA" id="ARBA00023163"/>
    </source>
</evidence>
<dbReference type="InterPro" id="IPR020449">
    <property type="entry name" value="Tscrpt_reg_AraC-type_HTH"/>
</dbReference>
<dbReference type="EMBL" id="CP034346">
    <property type="protein sequence ID" value="AZS17324.1"/>
    <property type="molecule type" value="Genomic_DNA"/>
</dbReference>
<dbReference type="InterPro" id="IPR011006">
    <property type="entry name" value="CheY-like_superfamily"/>
</dbReference>
<keyword evidence="12" id="KW-1185">Reference proteome</keyword>
<reference evidence="12" key="1">
    <citation type="submission" date="2018-12" db="EMBL/GenBank/DDBJ databases">
        <title>Complete genome sequence of Paenibacillus sp. MBLB1234.</title>
        <authorList>
            <person name="Nam Y.-D."/>
            <person name="Kang J."/>
            <person name="Chung W.-H."/>
            <person name="Park Y.S."/>
        </authorList>
    </citation>
    <scope>NUCLEOTIDE SEQUENCE [LARGE SCALE GENOMIC DNA]</scope>
    <source>
        <strain evidence="12">MBLB1234</strain>
    </source>
</reference>
<dbReference type="PRINTS" id="PR00032">
    <property type="entry name" value="HTHARAC"/>
</dbReference>
<dbReference type="InterPro" id="IPR018060">
    <property type="entry name" value="HTH_AraC"/>
</dbReference>
<accession>A0A3S9V439</accession>
<dbReference type="Pfam" id="PF12833">
    <property type="entry name" value="HTH_18"/>
    <property type="match status" value="1"/>
</dbReference>
<dbReference type="InterPro" id="IPR001789">
    <property type="entry name" value="Sig_transdc_resp-reg_receiver"/>
</dbReference>
<name>A0A3S9V439_9BACL</name>
<evidence type="ECO:0000256" key="4">
    <source>
        <dbReference type="ARBA" id="ARBA00023012"/>
    </source>
</evidence>
<dbReference type="PANTHER" id="PTHR42713">
    <property type="entry name" value="HISTIDINE KINASE-RELATED"/>
    <property type="match status" value="1"/>
</dbReference>
<comment type="subcellular location">
    <subcellularLocation>
        <location evidence="1">Cytoplasm</location>
    </subcellularLocation>
</comment>
<dbReference type="CDD" id="cd17536">
    <property type="entry name" value="REC_YesN-like"/>
    <property type="match status" value="1"/>
</dbReference>
<feature type="modified residue" description="4-aspartylphosphate" evidence="8">
    <location>
        <position position="55"/>
    </location>
</feature>
<dbReference type="KEGG" id="plut:EI981_24755"/>
<evidence type="ECO:0000256" key="3">
    <source>
        <dbReference type="ARBA" id="ARBA00022553"/>
    </source>
</evidence>
<dbReference type="GO" id="GO:0005737">
    <property type="term" value="C:cytoplasm"/>
    <property type="evidence" value="ECO:0007669"/>
    <property type="project" value="UniProtKB-SubCell"/>
</dbReference>
<evidence type="ECO:0000256" key="1">
    <source>
        <dbReference type="ARBA" id="ARBA00004496"/>
    </source>
</evidence>
<evidence type="ECO:0000256" key="2">
    <source>
        <dbReference type="ARBA" id="ARBA00022490"/>
    </source>
</evidence>
<dbReference type="AlphaFoldDB" id="A0A3S9V439"/>
<dbReference type="SUPFAM" id="SSF46689">
    <property type="entry name" value="Homeodomain-like"/>
    <property type="match status" value="2"/>
</dbReference>
<dbReference type="Gene3D" id="3.40.50.2300">
    <property type="match status" value="1"/>
</dbReference>
<dbReference type="PANTHER" id="PTHR42713:SF3">
    <property type="entry name" value="TRANSCRIPTIONAL REGULATORY PROTEIN HPTR"/>
    <property type="match status" value="1"/>
</dbReference>